<feature type="domain" description="Protein kinase" evidence="1">
    <location>
        <begin position="1"/>
        <end position="241"/>
    </location>
</feature>
<dbReference type="GO" id="GO:0004672">
    <property type="term" value="F:protein kinase activity"/>
    <property type="evidence" value="ECO:0007669"/>
    <property type="project" value="InterPro"/>
</dbReference>
<dbReference type="SUPFAM" id="SSF56112">
    <property type="entry name" value="Protein kinase-like (PK-like)"/>
    <property type="match status" value="1"/>
</dbReference>
<organism evidence="2">
    <name type="scientific">viral metagenome</name>
    <dbReference type="NCBI Taxonomy" id="1070528"/>
    <lineage>
        <taxon>unclassified sequences</taxon>
        <taxon>metagenomes</taxon>
        <taxon>organismal metagenomes</taxon>
    </lineage>
</organism>
<sequence length="241" mass="27885">MTSIISKDDFQIIQEENNMFTVQFSDYNSEAIINSITKTRILLGTTVTDNFQTLIFKASSIKSLQQFKEEQFQRTGSHSLPPNLAAKLAADLGRQISYLSGRYNMTIIGVGSENVFVVDETKFLYLSGEYLAEIDRNNETIMVCFPVDPLAFYTAPELLIVTELPSYVNYKTCYFSFGCLLLYALMENNEFYTEYIKETDTLRHKVIMEYLNRLSIRGTKLYWFIERCLVVEPENRSIIFI</sequence>
<accession>A0A6C0AR33</accession>
<dbReference type="InterPro" id="IPR011009">
    <property type="entry name" value="Kinase-like_dom_sf"/>
</dbReference>
<dbReference type="PROSITE" id="PS50011">
    <property type="entry name" value="PROTEIN_KINASE_DOM"/>
    <property type="match status" value="1"/>
</dbReference>
<name>A0A6C0AR33_9ZZZZ</name>
<evidence type="ECO:0000313" key="2">
    <source>
        <dbReference type="EMBL" id="QHS82357.1"/>
    </source>
</evidence>
<protein>
    <recommendedName>
        <fullName evidence="1">Protein kinase domain-containing protein</fullName>
    </recommendedName>
</protein>
<dbReference type="AlphaFoldDB" id="A0A6C0AR33"/>
<dbReference type="InterPro" id="IPR000719">
    <property type="entry name" value="Prot_kinase_dom"/>
</dbReference>
<reference evidence="2" key="1">
    <citation type="journal article" date="2020" name="Nature">
        <title>Giant virus diversity and host interactions through global metagenomics.</title>
        <authorList>
            <person name="Schulz F."/>
            <person name="Roux S."/>
            <person name="Paez-Espino D."/>
            <person name="Jungbluth S."/>
            <person name="Walsh D.A."/>
            <person name="Denef V.J."/>
            <person name="McMahon K.D."/>
            <person name="Konstantinidis K.T."/>
            <person name="Eloe-Fadrosh E.A."/>
            <person name="Kyrpides N.C."/>
            <person name="Woyke T."/>
        </authorList>
    </citation>
    <scope>NUCLEOTIDE SEQUENCE</scope>
    <source>
        <strain evidence="2">GVMAG-S-1101165-79</strain>
    </source>
</reference>
<proteinExistence type="predicted"/>
<dbReference type="EMBL" id="MN740765">
    <property type="protein sequence ID" value="QHS82357.1"/>
    <property type="molecule type" value="Genomic_DNA"/>
</dbReference>
<dbReference type="GO" id="GO:0005524">
    <property type="term" value="F:ATP binding"/>
    <property type="evidence" value="ECO:0007669"/>
    <property type="project" value="InterPro"/>
</dbReference>
<dbReference type="Gene3D" id="1.10.510.10">
    <property type="entry name" value="Transferase(Phosphotransferase) domain 1"/>
    <property type="match status" value="1"/>
</dbReference>
<evidence type="ECO:0000259" key="1">
    <source>
        <dbReference type="PROSITE" id="PS50011"/>
    </source>
</evidence>